<organism evidence="1">
    <name type="scientific">Arundo donax</name>
    <name type="common">Giant reed</name>
    <name type="synonym">Donax arundinaceus</name>
    <dbReference type="NCBI Taxonomy" id="35708"/>
    <lineage>
        <taxon>Eukaryota</taxon>
        <taxon>Viridiplantae</taxon>
        <taxon>Streptophyta</taxon>
        <taxon>Embryophyta</taxon>
        <taxon>Tracheophyta</taxon>
        <taxon>Spermatophyta</taxon>
        <taxon>Magnoliopsida</taxon>
        <taxon>Liliopsida</taxon>
        <taxon>Poales</taxon>
        <taxon>Poaceae</taxon>
        <taxon>PACMAD clade</taxon>
        <taxon>Arundinoideae</taxon>
        <taxon>Arundineae</taxon>
        <taxon>Arundo</taxon>
    </lineage>
</organism>
<dbReference type="EMBL" id="GBRH01198674">
    <property type="protein sequence ID" value="JAD99221.1"/>
    <property type="molecule type" value="Transcribed_RNA"/>
</dbReference>
<evidence type="ECO:0000313" key="1">
    <source>
        <dbReference type="EMBL" id="JAD99221.1"/>
    </source>
</evidence>
<accession>A0A0A9EGL5</accession>
<reference evidence="1" key="1">
    <citation type="submission" date="2014-09" db="EMBL/GenBank/DDBJ databases">
        <authorList>
            <person name="Magalhaes I.L.F."/>
            <person name="Oliveira U."/>
            <person name="Santos F.R."/>
            <person name="Vidigal T.H.D.A."/>
            <person name="Brescovit A.D."/>
            <person name="Santos A.J."/>
        </authorList>
    </citation>
    <scope>NUCLEOTIDE SEQUENCE</scope>
    <source>
        <tissue evidence="1">Shoot tissue taken approximately 20 cm above the soil surface</tissue>
    </source>
</reference>
<sequence>MGFSPKVCSSSVFNKFDSIPQMHLQLFIH</sequence>
<proteinExistence type="predicted"/>
<dbReference type="AlphaFoldDB" id="A0A0A9EGL5"/>
<name>A0A0A9EGL5_ARUDO</name>
<reference evidence="1" key="2">
    <citation type="journal article" date="2015" name="Data Brief">
        <title>Shoot transcriptome of the giant reed, Arundo donax.</title>
        <authorList>
            <person name="Barrero R.A."/>
            <person name="Guerrero F.D."/>
            <person name="Moolhuijzen P."/>
            <person name="Goolsby J.A."/>
            <person name="Tidwell J."/>
            <person name="Bellgard S.E."/>
            <person name="Bellgard M.I."/>
        </authorList>
    </citation>
    <scope>NUCLEOTIDE SEQUENCE</scope>
    <source>
        <tissue evidence="1">Shoot tissue taken approximately 20 cm above the soil surface</tissue>
    </source>
</reference>
<protein>
    <submittedName>
        <fullName evidence="1">Uncharacterized protein</fullName>
    </submittedName>
</protein>